<protein>
    <recommendedName>
        <fullName evidence="1">EthD domain-containing protein</fullName>
    </recommendedName>
</protein>
<organism evidence="2 3">
    <name type="scientific">Nocardioides aquaticus</name>
    <dbReference type="NCBI Taxonomy" id="160826"/>
    <lineage>
        <taxon>Bacteria</taxon>
        <taxon>Bacillati</taxon>
        <taxon>Actinomycetota</taxon>
        <taxon>Actinomycetes</taxon>
        <taxon>Propionibacteriales</taxon>
        <taxon>Nocardioidaceae</taxon>
        <taxon>Nocardioides</taxon>
    </lineage>
</organism>
<evidence type="ECO:0000259" key="1">
    <source>
        <dbReference type="Pfam" id="PF07110"/>
    </source>
</evidence>
<accession>A0ABX8EFZ7</accession>
<dbReference type="SUPFAM" id="SSF54909">
    <property type="entry name" value="Dimeric alpha+beta barrel"/>
    <property type="match status" value="1"/>
</dbReference>
<dbReference type="Proteomes" id="UP000679307">
    <property type="component" value="Chromosome"/>
</dbReference>
<keyword evidence="3" id="KW-1185">Reference proteome</keyword>
<proteinExistence type="predicted"/>
<dbReference type="InterPro" id="IPR011008">
    <property type="entry name" value="Dimeric_a/b-barrel"/>
</dbReference>
<dbReference type="NCBIfam" id="TIGR02118">
    <property type="entry name" value="EthD family reductase"/>
    <property type="match status" value="1"/>
</dbReference>
<sequence>MTYQLVVIYHHPTDADAFDRHYAETHAPLASTLPGLRSYTTVSPDPGADGTRAEHLIATLTFDDAQAFQAAMGSEAGQAAVGDLANFASGGATIVSGGVTTIV</sequence>
<evidence type="ECO:0000313" key="2">
    <source>
        <dbReference type="EMBL" id="QVT78830.1"/>
    </source>
</evidence>
<reference evidence="2 3" key="1">
    <citation type="submission" date="2021-05" db="EMBL/GenBank/DDBJ databases">
        <title>Complete genome of Nocardioides aquaticus KCTC 9944T isolated from meromictic and hypersaline Ekho Lake, Antarctica.</title>
        <authorList>
            <person name="Hwang K."/>
            <person name="Kim K.M."/>
            <person name="Choe H."/>
        </authorList>
    </citation>
    <scope>NUCLEOTIDE SEQUENCE [LARGE SCALE GENOMIC DNA]</scope>
    <source>
        <strain evidence="2 3">KCTC 9944</strain>
    </source>
</reference>
<dbReference type="InterPro" id="IPR009799">
    <property type="entry name" value="EthD_dom"/>
</dbReference>
<dbReference type="Gene3D" id="3.30.70.100">
    <property type="match status" value="1"/>
</dbReference>
<dbReference type="RefSeq" id="WP_160005702.1">
    <property type="nucleotide sequence ID" value="NZ_BAAAHS010000004.1"/>
</dbReference>
<feature type="domain" description="EthD" evidence="1">
    <location>
        <begin position="11"/>
        <end position="89"/>
    </location>
</feature>
<dbReference type="Pfam" id="PF07110">
    <property type="entry name" value="EthD"/>
    <property type="match status" value="1"/>
</dbReference>
<dbReference type="PANTHER" id="PTHR40260">
    <property type="entry name" value="BLR8190 PROTEIN"/>
    <property type="match status" value="1"/>
</dbReference>
<dbReference type="EMBL" id="CP075371">
    <property type="protein sequence ID" value="QVT78830.1"/>
    <property type="molecule type" value="Genomic_DNA"/>
</dbReference>
<dbReference type="PANTHER" id="PTHR40260:SF2">
    <property type="entry name" value="BLR8190 PROTEIN"/>
    <property type="match status" value="1"/>
</dbReference>
<gene>
    <name evidence="2" type="ORF">ENKNEFLB_01208</name>
</gene>
<name>A0ABX8EFZ7_9ACTN</name>
<evidence type="ECO:0000313" key="3">
    <source>
        <dbReference type="Proteomes" id="UP000679307"/>
    </source>
</evidence>